<dbReference type="Proteomes" id="UP000315525">
    <property type="component" value="Unassembled WGS sequence"/>
</dbReference>
<feature type="domain" description="DUF7467" evidence="2">
    <location>
        <begin position="588"/>
        <end position="662"/>
    </location>
</feature>
<dbReference type="Gene3D" id="2.60.40.4070">
    <property type="match status" value="1"/>
</dbReference>
<protein>
    <submittedName>
        <fullName evidence="3">T9SS type A sorting domain-containing protein</fullName>
    </submittedName>
</protein>
<dbReference type="InterPro" id="IPR055890">
    <property type="entry name" value="DUF7467"/>
</dbReference>
<organism evidence="3 4">
    <name type="scientific">candidate division TA06 bacterium</name>
    <dbReference type="NCBI Taxonomy" id="2250710"/>
    <lineage>
        <taxon>Bacteria</taxon>
        <taxon>Bacteria division TA06</taxon>
    </lineage>
</organism>
<feature type="domain" description="Secretion system C-terminal sorting" evidence="1">
    <location>
        <begin position="852"/>
        <end position="916"/>
    </location>
</feature>
<dbReference type="InterPro" id="IPR026444">
    <property type="entry name" value="Secre_tail"/>
</dbReference>
<gene>
    <name evidence="3" type="ORF">E3J62_05100</name>
</gene>
<sequence length="937" mass="100520">MEDELTPSYCPPAQFWMDPDTVDVTFHVTAVLGHHRFVTFEATDLVHETRGEHKISASIIEFDPDMFNLIAHGETVEVAARIPVPVGALAGNYEGMFRARSQESGKEDSVSVVLRVGAVPDMDIDDNEGNLSGNVMHLEGLPEDPVNGTFVMLNPSTDIYNVDAFDGPGNTDLPDGSVTFTHLVSIDKSDTIPKTEMSLHDINEPGEDPLRAILSGTARHIGLDINIPSTAGAGTYEGFVTISFEVYSCNEGEIVTVSDVFGVSLVVGAVGGALAFVEGDELDTLSYDPPEQWVQDGFVIAQFTLTATGDVHNVGLYSDDLIHEGLPIKISGNSVNFSPGEIGVIHSGDTVEITARVPVPIGRRTGLYEGAFHAVADGGASANIVVFLDVNPVGDLDVQDYAGNLVANTMKLTGIAGGVVVGRYTVVNPNLPDNNVDFYDGPANDDITEITVVSTDLALERGGAEGKCKGVQLLCVQYHAGGGVEGKCKGVKKITFQYHNSGRGNLGNVKLVSKRVTYFMGAVSDGDLITADANAQGQVKFGADMDILVYDQLDERVHTSCSKPIEIGMVFGDWEIVDLEKITEGGGGGAPSPAFIEIKIKGVKYFSGMVEDGDTICVDARPQKFATDAEFYIEGYLNTKIHLSCSMPLEIGMQFGNFEVVDLIKVFEGTHESAISGANVDGNVYGITTIISGAAEDFLLQVTIPEKGIKHYDPQEDQTYKGTVTVQGKAVNANVAVSDEFNIELNIVKSGTRHLASGFWGEPGGSGNMLRWTGFGLNETGYVVYRALNSSYVKLGELSSTSRSFLDGETRSGLIYEYKLGLKIGGSEVMIGPISIKASDRLPGRSYLSQSFPNPTSGTTMFRFGVAAESHVSISIYNVAGQMVKVMVNEKKLPGIYAMNWDSSEYVNGVYFCRMHVGPTDGNGKPYFASRKVVVLR</sequence>
<dbReference type="Pfam" id="PF18962">
    <property type="entry name" value="Por_Secre_tail"/>
    <property type="match status" value="1"/>
</dbReference>
<name>A0A523UUG6_UNCT6</name>
<dbReference type="EMBL" id="SOJN01000064">
    <property type="protein sequence ID" value="TET46155.1"/>
    <property type="molecule type" value="Genomic_DNA"/>
</dbReference>
<evidence type="ECO:0000259" key="1">
    <source>
        <dbReference type="Pfam" id="PF18962"/>
    </source>
</evidence>
<evidence type="ECO:0000313" key="4">
    <source>
        <dbReference type="Proteomes" id="UP000315525"/>
    </source>
</evidence>
<evidence type="ECO:0000259" key="2">
    <source>
        <dbReference type="Pfam" id="PF24269"/>
    </source>
</evidence>
<accession>A0A523UUG6</accession>
<dbReference type="AlphaFoldDB" id="A0A523UUG6"/>
<feature type="domain" description="DUF7467" evidence="2">
    <location>
        <begin position="514"/>
        <end position="578"/>
    </location>
</feature>
<reference evidence="3 4" key="1">
    <citation type="submission" date="2019-03" db="EMBL/GenBank/DDBJ databases">
        <title>Metabolic potential of uncultured bacteria and archaea associated with petroleum seepage in deep-sea sediments.</title>
        <authorList>
            <person name="Dong X."/>
            <person name="Hubert C."/>
        </authorList>
    </citation>
    <scope>NUCLEOTIDE SEQUENCE [LARGE SCALE GENOMIC DNA]</scope>
    <source>
        <strain evidence="3">E44_bin18</strain>
    </source>
</reference>
<dbReference type="Pfam" id="PF24269">
    <property type="entry name" value="DUF7467"/>
    <property type="match status" value="2"/>
</dbReference>
<comment type="caution">
    <text evidence="3">The sequence shown here is derived from an EMBL/GenBank/DDBJ whole genome shotgun (WGS) entry which is preliminary data.</text>
</comment>
<proteinExistence type="predicted"/>
<dbReference type="NCBIfam" id="TIGR04183">
    <property type="entry name" value="Por_Secre_tail"/>
    <property type="match status" value="1"/>
</dbReference>
<evidence type="ECO:0000313" key="3">
    <source>
        <dbReference type="EMBL" id="TET46155.1"/>
    </source>
</evidence>